<name>A0A5C6D857_9BACT</name>
<dbReference type="Proteomes" id="UP000319143">
    <property type="component" value="Unassembled WGS sequence"/>
</dbReference>
<gene>
    <name evidence="2" type="ORF">Poly41_59120</name>
</gene>
<dbReference type="OrthoDB" id="257356at2"/>
<keyword evidence="1" id="KW-0175">Coiled coil</keyword>
<feature type="coiled-coil region" evidence="1">
    <location>
        <begin position="178"/>
        <end position="205"/>
    </location>
</feature>
<sequence length="426" mass="47286">MRSCRPLLTLAVLVFGCCGCKENLFRADDASDASSAEAVAATKTGPIEGTPEEVAGAVATAADRSQQRFGKLFEGVLPVLDQARERVDLHASLPDHSRLPFKADKQSNSAEINELLDQAIEILGVSEVTDYRQRIRDANAAISTSYANIADYRRQRISASWAKDQSQLEKVNPFDLSKEALDESIADETTEIKTQQKRLVDLKRSFAEELSKIGVEVDQEGVESLLSSVSGDDIVTMAVVFDNIKHVTAQLQQLTEESGEALDVSKKYYGMYVVMIHVMDRIQTTFVRDIHEKHIPKLNQFAAQAEQNIDQARVLIKIDGGDAKLLEANIVSNQLTRKTANLYIEYLQRNAEVIAAENKRAQKNLATAMNTYNTVKLSSDVAALMNTGRRDFEALMKLQVPALREFNNAAIRKEFQRMTSELRSGG</sequence>
<evidence type="ECO:0000256" key="1">
    <source>
        <dbReference type="SAM" id="Coils"/>
    </source>
</evidence>
<evidence type="ECO:0000313" key="3">
    <source>
        <dbReference type="Proteomes" id="UP000319143"/>
    </source>
</evidence>
<proteinExistence type="predicted"/>
<organism evidence="2 3">
    <name type="scientific">Novipirellula artificiosorum</name>
    <dbReference type="NCBI Taxonomy" id="2528016"/>
    <lineage>
        <taxon>Bacteria</taxon>
        <taxon>Pseudomonadati</taxon>
        <taxon>Planctomycetota</taxon>
        <taxon>Planctomycetia</taxon>
        <taxon>Pirellulales</taxon>
        <taxon>Pirellulaceae</taxon>
        <taxon>Novipirellula</taxon>
    </lineage>
</organism>
<comment type="caution">
    <text evidence="2">The sequence shown here is derived from an EMBL/GenBank/DDBJ whole genome shotgun (WGS) entry which is preliminary data.</text>
</comment>
<evidence type="ECO:0000313" key="2">
    <source>
        <dbReference type="EMBL" id="TWU32024.1"/>
    </source>
</evidence>
<protein>
    <submittedName>
        <fullName evidence="2">Uncharacterized protein</fullName>
    </submittedName>
</protein>
<dbReference type="AlphaFoldDB" id="A0A5C6D857"/>
<dbReference type="EMBL" id="SJPV01000014">
    <property type="protein sequence ID" value="TWU32024.1"/>
    <property type="molecule type" value="Genomic_DNA"/>
</dbReference>
<accession>A0A5C6D857</accession>
<dbReference type="RefSeq" id="WP_146530657.1">
    <property type="nucleotide sequence ID" value="NZ_SJPV01000014.1"/>
</dbReference>
<keyword evidence="3" id="KW-1185">Reference proteome</keyword>
<reference evidence="2 3" key="1">
    <citation type="submission" date="2019-02" db="EMBL/GenBank/DDBJ databases">
        <title>Deep-cultivation of Planctomycetes and their phenomic and genomic characterization uncovers novel biology.</title>
        <authorList>
            <person name="Wiegand S."/>
            <person name="Jogler M."/>
            <person name="Boedeker C."/>
            <person name="Pinto D."/>
            <person name="Vollmers J."/>
            <person name="Rivas-Marin E."/>
            <person name="Kohn T."/>
            <person name="Peeters S.H."/>
            <person name="Heuer A."/>
            <person name="Rast P."/>
            <person name="Oberbeckmann S."/>
            <person name="Bunk B."/>
            <person name="Jeske O."/>
            <person name="Meyerdierks A."/>
            <person name="Storesund J.E."/>
            <person name="Kallscheuer N."/>
            <person name="Luecker S."/>
            <person name="Lage O.M."/>
            <person name="Pohl T."/>
            <person name="Merkel B.J."/>
            <person name="Hornburger P."/>
            <person name="Mueller R.-W."/>
            <person name="Bruemmer F."/>
            <person name="Labrenz M."/>
            <person name="Spormann A.M."/>
            <person name="Op Den Camp H."/>
            <person name="Overmann J."/>
            <person name="Amann R."/>
            <person name="Jetten M.S.M."/>
            <person name="Mascher T."/>
            <person name="Medema M.H."/>
            <person name="Devos D.P."/>
            <person name="Kaster A.-K."/>
            <person name="Ovreas L."/>
            <person name="Rohde M."/>
            <person name="Galperin M.Y."/>
            <person name="Jogler C."/>
        </authorList>
    </citation>
    <scope>NUCLEOTIDE SEQUENCE [LARGE SCALE GENOMIC DNA]</scope>
    <source>
        <strain evidence="2 3">Poly41</strain>
    </source>
</reference>
<dbReference type="PROSITE" id="PS51257">
    <property type="entry name" value="PROKAR_LIPOPROTEIN"/>
    <property type="match status" value="1"/>
</dbReference>